<feature type="chain" id="PRO_5004930337" description="Porin" evidence="1">
    <location>
        <begin position="28"/>
        <end position="246"/>
    </location>
</feature>
<organism evidence="2 3">
    <name type="scientific">Imhoffiella purpurea</name>
    <dbReference type="NCBI Taxonomy" id="1249627"/>
    <lineage>
        <taxon>Bacteria</taxon>
        <taxon>Pseudomonadati</taxon>
        <taxon>Pseudomonadota</taxon>
        <taxon>Gammaproteobacteria</taxon>
        <taxon>Chromatiales</taxon>
        <taxon>Chromatiaceae</taxon>
        <taxon>Imhoffiella</taxon>
    </lineage>
</organism>
<keyword evidence="1" id="KW-0732">Signal</keyword>
<accession>W9VCP1</accession>
<name>W9VCP1_9GAMM</name>
<protein>
    <recommendedName>
        <fullName evidence="4">Porin</fullName>
    </recommendedName>
</protein>
<comment type="caution">
    <text evidence="2">The sequence shown here is derived from an EMBL/GenBank/DDBJ whole genome shotgun (WGS) entry which is preliminary data.</text>
</comment>
<dbReference type="Pfam" id="PF09694">
    <property type="entry name" value="Gcw_chp"/>
    <property type="match status" value="1"/>
</dbReference>
<feature type="signal peptide" evidence="1">
    <location>
        <begin position="1"/>
        <end position="27"/>
    </location>
</feature>
<dbReference type="NCBIfam" id="TIGR02001">
    <property type="entry name" value="gcw_chp"/>
    <property type="match status" value="1"/>
</dbReference>
<evidence type="ECO:0008006" key="4">
    <source>
        <dbReference type="Google" id="ProtNLM"/>
    </source>
</evidence>
<dbReference type="STRING" id="1249627.D779_0051"/>
<dbReference type="RefSeq" id="WP_043747709.1">
    <property type="nucleotide sequence ID" value="NZ_AONC01000001.1"/>
</dbReference>
<dbReference type="eggNOG" id="ENOG502Z9NJ">
    <property type="taxonomic scope" value="Bacteria"/>
</dbReference>
<dbReference type="OrthoDB" id="9793561at2"/>
<dbReference type="Proteomes" id="UP000019460">
    <property type="component" value="Unassembled WGS sequence"/>
</dbReference>
<sequence length="246" mass="26977">MNANPIRAAVVLGAVTMSAGAFQVALAEGEGPHSVSANIGAVSNYIWRGQTQTDDQPAIQGGIDYAHSSGFSAGTWVSNVDFEDAYGNDTNYEWDLYAGFGQSITDDFSYDLNVIYYAYPDARDSDFAEVGAGVSYKWLSAGIAYTFYGQADDVPGVDNGDATFDEGDLYYHAALDFALPYELGLNLHGGYYDFRYNDGGNDYGHWGVSVSREAGEFGTFSFNYDQIGRETYDDDPKIWIGWNKEF</sequence>
<dbReference type="PATRIC" id="fig|1249627.3.peg.50"/>
<dbReference type="EMBL" id="AONC01000001">
    <property type="protein sequence ID" value="EXJ17224.1"/>
    <property type="molecule type" value="Genomic_DNA"/>
</dbReference>
<evidence type="ECO:0000313" key="3">
    <source>
        <dbReference type="Proteomes" id="UP000019460"/>
    </source>
</evidence>
<evidence type="ECO:0000256" key="1">
    <source>
        <dbReference type="SAM" id="SignalP"/>
    </source>
</evidence>
<gene>
    <name evidence="2" type="ORF">D779_0051</name>
</gene>
<dbReference type="InterPro" id="IPR010239">
    <property type="entry name" value="CHP02001"/>
</dbReference>
<proteinExistence type="predicted"/>
<keyword evidence="3" id="KW-1185">Reference proteome</keyword>
<dbReference type="AlphaFoldDB" id="W9VCP1"/>
<reference evidence="2 3" key="1">
    <citation type="submission" date="2012-11" db="EMBL/GenBank/DDBJ databases">
        <title>Genome assembly of Thiorhodococcus sp. AK35.</title>
        <authorList>
            <person name="Nupur N."/>
            <person name="Khatri I."/>
            <person name="Subramanian S."/>
            <person name="Pinnaka A."/>
        </authorList>
    </citation>
    <scope>NUCLEOTIDE SEQUENCE [LARGE SCALE GENOMIC DNA]</scope>
    <source>
        <strain evidence="2 3">AK35</strain>
    </source>
</reference>
<evidence type="ECO:0000313" key="2">
    <source>
        <dbReference type="EMBL" id="EXJ17224.1"/>
    </source>
</evidence>